<dbReference type="InterPro" id="IPR000210">
    <property type="entry name" value="BTB/POZ_dom"/>
</dbReference>
<dbReference type="Gene3D" id="3.30.710.10">
    <property type="entry name" value="Potassium Channel Kv1.1, Chain A"/>
    <property type="match status" value="4"/>
</dbReference>
<evidence type="ECO:0000313" key="7">
    <source>
        <dbReference type="Proteomes" id="UP000006591"/>
    </source>
</evidence>
<evidence type="ECO:0000313" key="6">
    <source>
        <dbReference type="EnsemblPlants" id="ONIVA08G23880.1"/>
    </source>
</evidence>
<dbReference type="STRING" id="4536.A0A0E0IER3"/>
<dbReference type="Gramene" id="ONIVA08G23880.1">
    <property type="protein sequence ID" value="ONIVA08G23880.1"/>
    <property type="gene ID" value="ONIVA08G23880"/>
</dbReference>
<comment type="similarity">
    <text evidence="2">Belongs to the Tdpoz family.</text>
</comment>
<feature type="domain" description="BTB" evidence="4">
    <location>
        <begin position="456"/>
        <end position="529"/>
    </location>
</feature>
<dbReference type="SUPFAM" id="SSF49599">
    <property type="entry name" value="TRAF domain-like"/>
    <property type="match status" value="5"/>
</dbReference>
<organism evidence="6">
    <name type="scientific">Oryza nivara</name>
    <name type="common">Indian wild rice</name>
    <name type="synonym">Oryza sativa f. spontanea</name>
    <dbReference type="NCBI Taxonomy" id="4536"/>
    <lineage>
        <taxon>Eukaryota</taxon>
        <taxon>Viridiplantae</taxon>
        <taxon>Streptophyta</taxon>
        <taxon>Embryophyta</taxon>
        <taxon>Tracheophyta</taxon>
        <taxon>Spermatophyta</taxon>
        <taxon>Magnoliopsida</taxon>
        <taxon>Liliopsida</taxon>
        <taxon>Poales</taxon>
        <taxon>Poaceae</taxon>
        <taxon>BOP clade</taxon>
        <taxon>Oryzoideae</taxon>
        <taxon>Oryzeae</taxon>
        <taxon>Oryzinae</taxon>
        <taxon>Oryza</taxon>
    </lineage>
</organism>
<dbReference type="InterPro" id="IPR002083">
    <property type="entry name" value="MATH/TRAF_dom"/>
</dbReference>
<feature type="domain" description="BTB" evidence="4">
    <location>
        <begin position="1196"/>
        <end position="1263"/>
    </location>
</feature>
<dbReference type="SMART" id="SM00061">
    <property type="entry name" value="MATH"/>
    <property type="match status" value="1"/>
</dbReference>
<dbReference type="CDD" id="cd00121">
    <property type="entry name" value="MATH"/>
    <property type="match status" value="5"/>
</dbReference>
<dbReference type="HOGENOM" id="CLU_239801_0_0_1"/>
<dbReference type="Gene3D" id="2.60.210.10">
    <property type="entry name" value="Apoptosis, Tumor Necrosis Factor Receptor Associated Protein 2, Chain A"/>
    <property type="match status" value="5"/>
</dbReference>
<dbReference type="SMART" id="SM00225">
    <property type="entry name" value="BTB"/>
    <property type="match status" value="4"/>
</dbReference>
<dbReference type="PANTHER" id="PTHR26379">
    <property type="entry name" value="BTB/POZ AND MATH DOMAIN-CONTAINING PROTEIN 1"/>
    <property type="match status" value="1"/>
</dbReference>
<comment type="pathway">
    <text evidence="1">Protein modification; protein ubiquitination.</text>
</comment>
<dbReference type="CDD" id="cd14733">
    <property type="entry name" value="BACK"/>
    <property type="match status" value="1"/>
</dbReference>
<dbReference type="InterPro" id="IPR011333">
    <property type="entry name" value="SKP1/BTB/POZ_sf"/>
</dbReference>
<evidence type="ECO:0000256" key="3">
    <source>
        <dbReference type="SAM" id="MobiDB-lite"/>
    </source>
</evidence>
<feature type="domain" description="BTB" evidence="4">
    <location>
        <begin position="1332"/>
        <end position="1361"/>
    </location>
</feature>
<dbReference type="CDD" id="cd18186">
    <property type="entry name" value="BTB_POZ_ZBTB_KLHL-like"/>
    <property type="match status" value="1"/>
</dbReference>
<evidence type="ECO:0000259" key="4">
    <source>
        <dbReference type="PROSITE" id="PS50097"/>
    </source>
</evidence>
<evidence type="ECO:0000256" key="2">
    <source>
        <dbReference type="ARBA" id="ARBA00010846"/>
    </source>
</evidence>
<dbReference type="eggNOG" id="KOG1987">
    <property type="taxonomic scope" value="Eukaryota"/>
</dbReference>
<dbReference type="SUPFAM" id="SSF54695">
    <property type="entry name" value="POZ domain"/>
    <property type="match status" value="4"/>
</dbReference>
<evidence type="ECO:0008006" key="8">
    <source>
        <dbReference type="Google" id="ProtNLM"/>
    </source>
</evidence>
<reference evidence="6" key="2">
    <citation type="submission" date="2018-04" db="EMBL/GenBank/DDBJ databases">
        <title>OnivRS2 (Oryza nivara Reference Sequence Version 2).</title>
        <authorList>
            <person name="Zhang J."/>
            <person name="Kudrna D."/>
            <person name="Lee S."/>
            <person name="Talag J."/>
            <person name="Rajasekar S."/>
            <person name="Welchert J."/>
            <person name="Hsing Y.-I."/>
            <person name="Wing R.A."/>
        </authorList>
    </citation>
    <scope>NUCLEOTIDE SEQUENCE [LARGE SCALE GENOMIC DNA]</scope>
    <source>
        <strain evidence="6">SL10</strain>
    </source>
</reference>
<reference evidence="6" key="1">
    <citation type="submission" date="2015-04" db="UniProtKB">
        <authorList>
            <consortium name="EnsemblPlants"/>
        </authorList>
    </citation>
    <scope>IDENTIFICATION</scope>
    <source>
        <strain evidence="6">SL10</strain>
    </source>
</reference>
<dbReference type="InterPro" id="IPR045005">
    <property type="entry name" value="BPM1-6"/>
</dbReference>
<dbReference type="EnsemblPlants" id="ONIVA08G23880.1">
    <property type="protein sequence ID" value="ONIVA08G23880.1"/>
    <property type="gene ID" value="ONIVA08G23880"/>
</dbReference>
<dbReference type="Pfam" id="PF22486">
    <property type="entry name" value="MATH_2"/>
    <property type="match status" value="2"/>
</dbReference>
<dbReference type="PANTHER" id="PTHR26379:SF504">
    <property type="entry name" value="OS08G0523800 PROTEIN"/>
    <property type="match status" value="1"/>
</dbReference>
<keyword evidence="7" id="KW-1185">Reference proteome</keyword>
<evidence type="ECO:0000256" key="1">
    <source>
        <dbReference type="ARBA" id="ARBA00004906"/>
    </source>
</evidence>
<accession>A0A0E0IER3</accession>
<dbReference type="Pfam" id="PF24570">
    <property type="entry name" value="BACK_BPM_SPOP"/>
    <property type="match status" value="6"/>
</dbReference>
<dbReference type="PROSITE" id="PS50144">
    <property type="entry name" value="MATH"/>
    <property type="match status" value="1"/>
</dbReference>
<proteinExistence type="inferred from homology"/>
<dbReference type="GO" id="GO:0016567">
    <property type="term" value="P:protein ubiquitination"/>
    <property type="evidence" value="ECO:0007669"/>
    <property type="project" value="InterPro"/>
</dbReference>
<dbReference type="Pfam" id="PF00651">
    <property type="entry name" value="BTB"/>
    <property type="match status" value="4"/>
</dbReference>
<protein>
    <recommendedName>
        <fullName evidence="8">BTB domain-containing protein</fullName>
    </recommendedName>
</protein>
<name>A0A0E0IER3_ORYNI</name>
<feature type="region of interest" description="Disordered" evidence="3">
    <location>
        <begin position="81"/>
        <end position="112"/>
    </location>
</feature>
<sequence length="1737" mass="190654">MADLSSNRTSILKGSFVLMLVPKSFESDHARVRGQQQPKVCQGLMAGNTATGDCQTGDGERRVRLREAWAFRRWRLEDRGGPGVPVASRPLGQAPGDLAPSTRRAGEETRRGRGLKLDYSATNAYAVGDMLTSDVFSAGGFTWSVDYYPRGYEKEGNNGDYISLFLKRRGWDDGRLLRRRRREHLLAMADRYALDRLKLMCGQRLLHSMTSDSVAGILACAETYDCPELKNKCIDFFAVEENFRRAVFTDGFAMLVQKFPLIAAELKKRIVKPMAPASGFVELRLDYSATNASAIGDPINSDLFTAGGLTWRVNCYPRGDKADNNGDYISLYLELISKSKNIKAIFDAFMVDEHGNPSDGSNRLVQVYPPAGYPAWGWPRFVKRSNLSSVFVVDGKVRIMCVVVVLRDDDGDGDGNRVPLPSPGVTGGHLDGGLLPLPPPNIGVHLGGLLDSEDGADVTFVVVGGGGERFAAHRAVLAARSPVFRTELFGCKSESTSPSSSCITLQGIEPAIFRALLRFIYTDELPADAGKLHQGSSSTNVFFKHLLAMADRYALDRLKIMCGQRLLDNMTPDSVAAILVCAEMYNCPELKNKCIDFFAVEENFRKAVFTDGFALLMQKFPVIVAELKKRVEKLRSGPIDASSNMVSSGFIEYKFDYQQIHKLAIGERLPATTISTGEHNAKIMCYPHGFGDGNGEYISLFFVMLKQIDPKIKVIFEAFLIGKDGTPSSFHAKRTMQCWASQDGYDWFGWHRFVMRSDLESLDGMVTFICGLVVLRNDDDGDDHVAVPPSNLGSQLAAMVGSAVGGETFHAHRAVLAARSPVFRAELLGSMAEATMPCVTLHDIEPATFKALLHFVYTDVLPPLLGTSDLLEPLLAAANREGCNDSDLCRVYNCPELKSRCFNFLTADSNFKKVVVTEGYFHLGQSFPLPTCLSRFSQRQIAYVCPKYLGARVGRDGCHNSDLCRDGCHNCPELRSRCLDFFTANSNFKNVVLTKGYFQLGQSFPSNSFIPHTTNMEYTAASMLASGFIEYKLDYLETQKLAIGECLPGIRISAGEHNATILLFPRGCEGRNGEYIAVFLLLTEIDPKINVIFEVFLMNKDGKPSSLCAKNSSIDVIRGTSSGFRFLGWHRFIGWHRSIGWHRFITRSDLESIYVIDGMATFICGLVILGDGGAIAMPPSNLGGQLGAMVGSADGSDVSFSVGGETFHAHRAVLAARSPVFRAELLGSMAEATMPCVTLHDIEPTTFRALLHFVYTDVLQIIEGSSSSTTASTSDHLLHHQRLLAAADRYALDRLKLMCAQKLWESVSVETVATTLGCAEMHGCPELKSKCLDFFMAESNFKKTFHVHRAVLATRSPVFKAESLGSMEETTVCHASRCTTSTRPRSKLYYTSFAELKLEYPGTTTTTNSFAVGDGFDKRVGDGEQSWVIRCYPRGYREEDNGEYVSLRIGVPARSNTVRAIFHTFLMRRDGGVGAPSIICSDRAFPMSVPGHPRGYGGAFRHLVRRSDLEPLYAVDGVVTIVCGVVVFADAGGGGGGDDDGGPIPVPRSNLGGQLGGIVDRADCSDVSFSVGGETFHAHRAVLAARSPVFKAELLGSMAEAAMPCVTLHDIDPATFKALLHFVYTDALPSPSTSSSSSSSTMTTDFFERLLVAADRYALERLKLMCAQKLWESVSVETVATTLGYAETYHCPELKSKCLNFLMAESNFKKVAVTNGYFHLRQDFPLIIEEIKKRIES</sequence>
<feature type="domain" description="BTB" evidence="4">
    <location>
        <begin position="794"/>
        <end position="859"/>
    </location>
</feature>
<dbReference type="InterPro" id="IPR008974">
    <property type="entry name" value="TRAF-like"/>
</dbReference>
<evidence type="ECO:0000259" key="5">
    <source>
        <dbReference type="PROSITE" id="PS50144"/>
    </source>
</evidence>
<feature type="domain" description="MATH" evidence="5">
    <location>
        <begin position="282"/>
        <end position="403"/>
    </location>
</feature>
<dbReference type="Gene3D" id="1.25.40.420">
    <property type="match status" value="4"/>
</dbReference>
<dbReference type="PROSITE" id="PS50097">
    <property type="entry name" value="BTB"/>
    <property type="match status" value="5"/>
</dbReference>
<dbReference type="Proteomes" id="UP000006591">
    <property type="component" value="Chromosome 8"/>
</dbReference>
<feature type="domain" description="BTB" evidence="4">
    <location>
        <begin position="1565"/>
        <end position="1632"/>
    </location>
</feature>
<dbReference type="InterPro" id="IPR056423">
    <property type="entry name" value="BACK_BPM_SPOP"/>
</dbReference>